<dbReference type="Gene3D" id="3.20.70.20">
    <property type="match status" value="3"/>
</dbReference>
<proteinExistence type="predicted"/>
<dbReference type="GO" id="GO:0031419">
    <property type="term" value="F:cobalamin binding"/>
    <property type="evidence" value="ECO:0007669"/>
    <property type="project" value="UniProtKB-KW"/>
</dbReference>
<dbReference type="InterPro" id="IPR050862">
    <property type="entry name" value="RdRp_reductase_class-2"/>
</dbReference>
<evidence type="ECO:0000256" key="4">
    <source>
        <dbReference type="ARBA" id="ARBA00023285"/>
    </source>
</evidence>
<feature type="domain" description="B12-dependent ribonucleotide reductase insertion" evidence="5">
    <location>
        <begin position="133"/>
        <end position="233"/>
    </location>
</feature>
<gene>
    <name evidence="6" type="ORF">LCGC14_0244680</name>
</gene>
<organism evidence="6">
    <name type="scientific">marine sediment metagenome</name>
    <dbReference type="NCBI Taxonomy" id="412755"/>
    <lineage>
        <taxon>unclassified sequences</taxon>
        <taxon>metagenomes</taxon>
        <taxon>ecological metagenomes</taxon>
    </lineage>
</organism>
<dbReference type="AlphaFoldDB" id="A0A0F9WRK6"/>
<keyword evidence="4" id="KW-0170">Cobalt</keyword>
<dbReference type="Gene3D" id="3.30.1620.10">
    <property type="entry name" value="b-12 dependent (class ii) ribonucleotide reductase, Chain A, Domain 2"/>
    <property type="match status" value="1"/>
</dbReference>
<accession>A0A0F9WRK6</accession>
<evidence type="ECO:0000256" key="3">
    <source>
        <dbReference type="ARBA" id="ARBA00023002"/>
    </source>
</evidence>
<dbReference type="SUPFAM" id="SSF51998">
    <property type="entry name" value="PFL-like glycyl radical enzymes"/>
    <property type="match status" value="1"/>
</dbReference>
<dbReference type="GO" id="GO:0004748">
    <property type="term" value="F:ribonucleoside-diphosphate reductase activity, thioredoxin disulfide as acceptor"/>
    <property type="evidence" value="ECO:0007669"/>
    <property type="project" value="TreeGrafter"/>
</dbReference>
<keyword evidence="3" id="KW-0560">Oxidoreductase</keyword>
<dbReference type="PANTHER" id="PTHR43371:SF1">
    <property type="entry name" value="RIBONUCLEOSIDE-DIPHOSPHATE REDUCTASE"/>
    <property type="match status" value="1"/>
</dbReference>
<dbReference type="EMBL" id="LAZR01000125">
    <property type="protein sequence ID" value="KKN88861.1"/>
    <property type="molecule type" value="Genomic_DNA"/>
</dbReference>
<evidence type="ECO:0000256" key="1">
    <source>
        <dbReference type="ARBA" id="ARBA00001922"/>
    </source>
</evidence>
<dbReference type="InterPro" id="IPR054158">
    <property type="entry name" value="RNR-II_ins_dom"/>
</dbReference>
<evidence type="ECO:0000313" key="6">
    <source>
        <dbReference type="EMBL" id="KKN88861.1"/>
    </source>
</evidence>
<evidence type="ECO:0000259" key="5">
    <source>
        <dbReference type="Pfam" id="PF21995"/>
    </source>
</evidence>
<comment type="caution">
    <text evidence="6">The sequence shown here is derived from an EMBL/GenBank/DDBJ whole genome shotgun (WGS) entry which is preliminary data.</text>
</comment>
<keyword evidence="2" id="KW-0846">Cobalamin</keyword>
<evidence type="ECO:0000256" key="2">
    <source>
        <dbReference type="ARBA" id="ARBA00022628"/>
    </source>
</evidence>
<sequence>MQVFEVPEGMPRSVWENKYARKTDTGFQTWSERVTEVVEGNFLLDPRTRDDYEEEMRETMELARAGIMPFSGRHLQHGDLRQPDKIGEVFVNCSTAMFSFIEFWLLLKGSGVGRCYDSDLCRVNWDFMPNCRFVLSEKHPDYQEGIESLEEAVHKYDSESEDVRWFEVADSGEGWVKVVEILETASSQAKHQDKLYIFDFSKVRGAGEPIKGQQGRPASGPVPFMHSLGKVSTIKGAGMKPWKQAMFIDHYLSSCVAVGGIRRSARIAVKSWRDKDVIEFIDIKRVASPRAKLYSANNSIAVDAEFWAGALRPEPSHARRVYEAAVGAAYFDKTGEPGFLNVDLLTNNETGLDNITPDTYISAKMQKMLDLHPKTMELIEHTLRWAKKKRYKFIVNPCAEICISLMGGYCVIGDLCLANAENTQDCLNAARLMARFLMRVNLMPSLYASEVTRTNRIGVGLTGIHEFAYKQFGLTFLDILDEEKSLEFWSFIDEMRRAVEISAVDYAEEIGVAIPHTMTTIKPSGTVSKVMNCTEGAHLAALLWYIRWVQYPKGDSQVAAHKKRGYPVKDIDEQYSGHCAIGFPTRQPISDLMGDDVTIASAASPMEQYEWIRLLEKHWLGGRGCHNQVSYTLKYDPEVVSFVEFADMLLENQPTVKACAVMPSISKSAYVYVPEEKITKEYYESLAGNIDRYTNEAVGDALECDSGGCPIEFDINNR</sequence>
<reference evidence="6" key="1">
    <citation type="journal article" date="2015" name="Nature">
        <title>Complex archaea that bridge the gap between prokaryotes and eukaryotes.</title>
        <authorList>
            <person name="Spang A."/>
            <person name="Saw J.H."/>
            <person name="Jorgensen S.L."/>
            <person name="Zaremba-Niedzwiedzka K."/>
            <person name="Martijn J."/>
            <person name="Lind A.E."/>
            <person name="van Eijk R."/>
            <person name="Schleper C."/>
            <person name="Guy L."/>
            <person name="Ettema T.J."/>
        </authorList>
    </citation>
    <scope>NUCLEOTIDE SEQUENCE</scope>
</reference>
<name>A0A0F9WRK6_9ZZZZ</name>
<dbReference type="Pfam" id="PF21995">
    <property type="entry name" value="RNR-II_ins_dom"/>
    <property type="match status" value="1"/>
</dbReference>
<comment type="cofactor">
    <cofactor evidence="1">
        <name>adenosylcob(III)alamin</name>
        <dbReference type="ChEBI" id="CHEBI:18408"/>
    </cofactor>
</comment>
<protein>
    <recommendedName>
        <fullName evidence="5">B12-dependent ribonucleotide reductase insertion domain-containing protein</fullName>
    </recommendedName>
</protein>
<dbReference type="PANTHER" id="PTHR43371">
    <property type="entry name" value="VITAMIN B12-DEPENDENT RIBONUCLEOTIDE REDUCTASE"/>
    <property type="match status" value="1"/>
</dbReference>